<organism evidence="1 2">
    <name type="scientific">Vespula vulgaris</name>
    <name type="common">Yellow jacket</name>
    <name type="synonym">Wasp</name>
    <dbReference type="NCBI Taxonomy" id="7454"/>
    <lineage>
        <taxon>Eukaryota</taxon>
        <taxon>Metazoa</taxon>
        <taxon>Ecdysozoa</taxon>
        <taxon>Arthropoda</taxon>
        <taxon>Hexapoda</taxon>
        <taxon>Insecta</taxon>
        <taxon>Pterygota</taxon>
        <taxon>Neoptera</taxon>
        <taxon>Endopterygota</taxon>
        <taxon>Hymenoptera</taxon>
        <taxon>Apocrita</taxon>
        <taxon>Aculeata</taxon>
        <taxon>Vespoidea</taxon>
        <taxon>Vespidae</taxon>
        <taxon>Vespinae</taxon>
        <taxon>Vespula</taxon>
    </lineage>
</organism>
<sequence length="70" mass="8137">MRRVLESKLEEVEKAVVSAFPENERQGRVSYDKSKRSPWIAAKGIPNPVFMNGWCMDRARSASWKDYYLA</sequence>
<reference evidence="1" key="1">
    <citation type="journal article" date="2020" name="G3 (Bethesda)">
        <title>High-Quality Assemblies for Three Invasive Social Wasps from the &lt;i&gt;Vespula&lt;/i&gt; Genus.</title>
        <authorList>
            <person name="Harrop T.W.R."/>
            <person name="Guhlin J."/>
            <person name="McLaughlin G.M."/>
            <person name="Permina E."/>
            <person name="Stockwell P."/>
            <person name="Gilligan J."/>
            <person name="Le Lec M.F."/>
            <person name="Gruber M.A.M."/>
            <person name="Quinn O."/>
            <person name="Lovegrove M."/>
            <person name="Duncan E.J."/>
            <person name="Remnant E.J."/>
            <person name="Van Eeckhoven J."/>
            <person name="Graham B."/>
            <person name="Knapp R.A."/>
            <person name="Langford K.W."/>
            <person name="Kronenberg Z."/>
            <person name="Press M.O."/>
            <person name="Eacker S.M."/>
            <person name="Wilson-Rankin E.E."/>
            <person name="Purcell J."/>
            <person name="Lester P.J."/>
            <person name="Dearden P.K."/>
        </authorList>
    </citation>
    <scope>NUCLEOTIDE SEQUENCE</scope>
    <source>
        <strain evidence="1">Marl-1</strain>
    </source>
</reference>
<accession>A0A834JQU6</accession>
<evidence type="ECO:0000313" key="2">
    <source>
        <dbReference type="Proteomes" id="UP000614350"/>
    </source>
</evidence>
<proteinExistence type="predicted"/>
<comment type="caution">
    <text evidence="1">The sequence shown here is derived from an EMBL/GenBank/DDBJ whole genome shotgun (WGS) entry which is preliminary data.</text>
</comment>
<dbReference type="AlphaFoldDB" id="A0A834JQU6"/>
<name>A0A834JQU6_VESVU</name>
<protein>
    <submittedName>
        <fullName evidence="1">Uncharacterized protein</fullName>
    </submittedName>
</protein>
<dbReference type="Proteomes" id="UP000614350">
    <property type="component" value="Unassembled WGS sequence"/>
</dbReference>
<keyword evidence="2" id="KW-1185">Reference proteome</keyword>
<dbReference type="EMBL" id="JACSEA010000009">
    <property type="protein sequence ID" value="KAF7393253.1"/>
    <property type="molecule type" value="Genomic_DNA"/>
</dbReference>
<evidence type="ECO:0000313" key="1">
    <source>
        <dbReference type="EMBL" id="KAF7393253.1"/>
    </source>
</evidence>
<gene>
    <name evidence="1" type="ORF">HZH66_009086</name>
</gene>